<dbReference type="InterPro" id="IPR002293">
    <property type="entry name" value="AA/rel_permease1"/>
</dbReference>
<evidence type="ECO:0000256" key="2">
    <source>
        <dbReference type="ARBA" id="ARBA00022448"/>
    </source>
</evidence>
<dbReference type="AlphaFoldDB" id="A0A9W6T666"/>
<feature type="compositionally biased region" description="Basic and acidic residues" evidence="6">
    <location>
        <begin position="532"/>
        <end position="543"/>
    </location>
</feature>
<feature type="transmembrane region" description="Helical" evidence="7">
    <location>
        <begin position="389"/>
        <end position="407"/>
    </location>
</feature>
<keyword evidence="4 7" id="KW-1133">Transmembrane helix</keyword>
<feature type="transmembrane region" description="Helical" evidence="7">
    <location>
        <begin position="84"/>
        <end position="102"/>
    </location>
</feature>
<dbReference type="PIRSF" id="PIRSF006060">
    <property type="entry name" value="AA_transporter"/>
    <property type="match status" value="1"/>
</dbReference>
<organism evidence="8 9">
    <name type="scientific">Candida boidinii</name>
    <name type="common">Yeast</name>
    <dbReference type="NCBI Taxonomy" id="5477"/>
    <lineage>
        <taxon>Eukaryota</taxon>
        <taxon>Fungi</taxon>
        <taxon>Dikarya</taxon>
        <taxon>Ascomycota</taxon>
        <taxon>Saccharomycotina</taxon>
        <taxon>Pichiomycetes</taxon>
        <taxon>Pichiales</taxon>
        <taxon>Pichiaceae</taxon>
        <taxon>Ogataea</taxon>
        <taxon>Ogataea/Candida clade</taxon>
    </lineage>
</organism>
<sequence length="575" mass="63056">MVNFNILKSSDPESNEVKAIVSNGGIDLDSDAAALAKLGYKQEFSRNYNFLSTFSFALSISGLMGTISITYMYPLWSGGPAAAVWCWFAGAIGCLCIAWSVAEITSCFPTSGGMYYTLAHVVPEKWVPLMCWIDGWLYLTGCLTGACSTDFGAATLLMQTISMYSDYSYIPTKGHITAVSILVMISHGLINSLPSSVLSSITKYYCIVNICSTIALIVTLLVKCPEINTRQFTFGTVINSTGWKSDGWAFLFGFLNVSWVMTCYDATSRMSEEISDAAYKTPLAIASALTTTAILGWVLVVVITLCMGTDMDAYLNSQSGQPIVDIFHYAMGKQAATAYLALCFVVIWFCGAAAVCYVSRSLWSFSRDKGIPYPDFWCKLDKFGTPLRCVWIITLINALLSLINLGSNIAMNAIFSACAIATDWSYVLVIFCFALNAEKMGVKKGPFNLGRFSKPIMFAGCVWTCFVSIVFVFPNYMPVSAENMNYTVVILGFVFIGAGGWYCIDAKNWYKGPVSNIDDEYEHMIEKLGPIHDENDDSYELRQKKASAPSTSSDDEDSLDKDKTANVTSTSQNSL</sequence>
<evidence type="ECO:0000313" key="8">
    <source>
        <dbReference type="EMBL" id="GME76244.1"/>
    </source>
</evidence>
<gene>
    <name evidence="8" type="ORF">Cboi02_000510500</name>
</gene>
<keyword evidence="3 7" id="KW-0812">Transmembrane</keyword>
<keyword evidence="5 7" id="KW-0472">Membrane</keyword>
<evidence type="ECO:0000256" key="4">
    <source>
        <dbReference type="ARBA" id="ARBA00022989"/>
    </source>
</evidence>
<dbReference type="GO" id="GO:0006865">
    <property type="term" value="P:amino acid transport"/>
    <property type="evidence" value="ECO:0007669"/>
    <property type="project" value="InterPro"/>
</dbReference>
<reference evidence="8" key="1">
    <citation type="submission" date="2023-04" db="EMBL/GenBank/DDBJ databases">
        <title>Candida boidinii NBRC 10035.</title>
        <authorList>
            <person name="Ichikawa N."/>
            <person name="Sato H."/>
            <person name="Tonouchi N."/>
        </authorList>
    </citation>
    <scope>NUCLEOTIDE SEQUENCE</scope>
    <source>
        <strain evidence="8">NBRC 10035</strain>
    </source>
</reference>
<keyword evidence="2" id="KW-0813">Transport</keyword>
<proteinExistence type="predicted"/>
<protein>
    <submittedName>
        <fullName evidence="8">Unnamed protein product</fullName>
    </submittedName>
</protein>
<feature type="transmembrane region" description="Helical" evidence="7">
    <location>
        <begin position="202"/>
        <end position="222"/>
    </location>
</feature>
<feature type="transmembrane region" description="Helical" evidence="7">
    <location>
        <begin position="338"/>
        <end position="359"/>
    </location>
</feature>
<dbReference type="GO" id="GO:0022857">
    <property type="term" value="F:transmembrane transporter activity"/>
    <property type="evidence" value="ECO:0007669"/>
    <property type="project" value="InterPro"/>
</dbReference>
<feature type="region of interest" description="Disordered" evidence="6">
    <location>
        <begin position="532"/>
        <end position="575"/>
    </location>
</feature>
<dbReference type="Pfam" id="PF13520">
    <property type="entry name" value="AA_permease_2"/>
    <property type="match status" value="1"/>
</dbReference>
<evidence type="ECO:0000256" key="1">
    <source>
        <dbReference type="ARBA" id="ARBA00004141"/>
    </source>
</evidence>
<dbReference type="PANTHER" id="PTHR45649">
    <property type="entry name" value="AMINO-ACID PERMEASE BAT1"/>
    <property type="match status" value="1"/>
</dbReference>
<feature type="transmembrane region" description="Helical" evidence="7">
    <location>
        <begin position="50"/>
        <end position="72"/>
    </location>
</feature>
<feature type="transmembrane region" description="Helical" evidence="7">
    <location>
        <begin position="170"/>
        <end position="190"/>
    </location>
</feature>
<evidence type="ECO:0000313" key="9">
    <source>
        <dbReference type="Proteomes" id="UP001165120"/>
    </source>
</evidence>
<accession>A0A9W6T666</accession>
<feature type="transmembrane region" description="Helical" evidence="7">
    <location>
        <begin position="456"/>
        <end position="474"/>
    </location>
</feature>
<evidence type="ECO:0000256" key="5">
    <source>
        <dbReference type="ARBA" id="ARBA00023136"/>
    </source>
</evidence>
<feature type="transmembrane region" description="Helical" evidence="7">
    <location>
        <begin position="413"/>
        <end position="435"/>
    </location>
</feature>
<name>A0A9W6T666_CANBO</name>
<dbReference type="PROSITE" id="PS00218">
    <property type="entry name" value="AMINO_ACID_PERMEASE_1"/>
    <property type="match status" value="1"/>
</dbReference>
<dbReference type="Proteomes" id="UP001165120">
    <property type="component" value="Unassembled WGS sequence"/>
</dbReference>
<comment type="subcellular location">
    <subcellularLocation>
        <location evidence="1">Membrane</location>
        <topology evidence="1">Multi-pass membrane protein</topology>
    </subcellularLocation>
</comment>
<evidence type="ECO:0000256" key="6">
    <source>
        <dbReference type="SAM" id="MobiDB-lite"/>
    </source>
</evidence>
<dbReference type="Gene3D" id="1.20.1740.10">
    <property type="entry name" value="Amino acid/polyamine transporter I"/>
    <property type="match status" value="1"/>
</dbReference>
<keyword evidence="9" id="KW-1185">Reference proteome</keyword>
<dbReference type="GO" id="GO:0016020">
    <property type="term" value="C:membrane"/>
    <property type="evidence" value="ECO:0007669"/>
    <property type="project" value="UniProtKB-SubCell"/>
</dbReference>
<dbReference type="EMBL" id="BSXN01002315">
    <property type="protein sequence ID" value="GME76244.1"/>
    <property type="molecule type" value="Genomic_DNA"/>
</dbReference>
<feature type="transmembrane region" description="Helical" evidence="7">
    <location>
        <begin position="283"/>
        <end position="305"/>
    </location>
</feature>
<feature type="compositionally biased region" description="Polar residues" evidence="6">
    <location>
        <begin position="565"/>
        <end position="575"/>
    </location>
</feature>
<dbReference type="InterPro" id="IPR004840">
    <property type="entry name" value="Amino_acid_permease_CS"/>
</dbReference>
<evidence type="ECO:0000256" key="7">
    <source>
        <dbReference type="SAM" id="Phobius"/>
    </source>
</evidence>
<comment type="caution">
    <text evidence="8">The sequence shown here is derived from an EMBL/GenBank/DDBJ whole genome shotgun (WGS) entry which is preliminary data.</text>
</comment>
<feature type="transmembrane region" description="Helical" evidence="7">
    <location>
        <begin position="136"/>
        <end position="158"/>
    </location>
</feature>
<dbReference type="PANTHER" id="PTHR45649:SF9">
    <property type="entry name" value="AMINO-ACID PERMEASE 2"/>
    <property type="match status" value="1"/>
</dbReference>
<evidence type="ECO:0000256" key="3">
    <source>
        <dbReference type="ARBA" id="ARBA00022692"/>
    </source>
</evidence>
<feature type="transmembrane region" description="Helical" evidence="7">
    <location>
        <begin position="486"/>
        <end position="504"/>
    </location>
</feature>